<comment type="caution">
    <text evidence="2">The sequence shown here is derived from an EMBL/GenBank/DDBJ whole genome shotgun (WGS) entry which is preliminary data.</text>
</comment>
<evidence type="ECO:0000313" key="2">
    <source>
        <dbReference type="EMBL" id="PWK27403.1"/>
    </source>
</evidence>
<keyword evidence="1" id="KW-0732">Signal</keyword>
<organism evidence="2 3">
    <name type="scientific">Arcicella aurantiaca</name>
    <dbReference type="NCBI Taxonomy" id="591202"/>
    <lineage>
        <taxon>Bacteria</taxon>
        <taxon>Pseudomonadati</taxon>
        <taxon>Bacteroidota</taxon>
        <taxon>Cytophagia</taxon>
        <taxon>Cytophagales</taxon>
        <taxon>Flectobacillaceae</taxon>
        <taxon>Arcicella</taxon>
    </lineage>
</organism>
<name>A0A316ECQ2_9BACT</name>
<dbReference type="OrthoDB" id="955668at2"/>
<dbReference type="EMBL" id="QGGO01000007">
    <property type="protein sequence ID" value="PWK27403.1"/>
    <property type="molecule type" value="Genomic_DNA"/>
</dbReference>
<accession>A0A316ECQ2</accession>
<dbReference type="Proteomes" id="UP000245489">
    <property type="component" value="Unassembled WGS sequence"/>
</dbReference>
<sequence length="130" mass="14818">MKTLVKTFAIAVLSAMTFIANAKDNNVEPTKAKTFEVGMFQTINSLKMNIMIEKTTDENLLVVLKDEKGEILVREHVSKKDKNYHGKYDMSQLEDGKYTFEFTKGDEKIVKEVNLVTTKPTTINRQIALQ</sequence>
<protein>
    <recommendedName>
        <fullName evidence="4">Secreted protein (Por secretion system target)</fullName>
    </recommendedName>
</protein>
<evidence type="ECO:0000256" key="1">
    <source>
        <dbReference type="SAM" id="SignalP"/>
    </source>
</evidence>
<evidence type="ECO:0000313" key="3">
    <source>
        <dbReference type="Proteomes" id="UP000245489"/>
    </source>
</evidence>
<proteinExistence type="predicted"/>
<dbReference type="RefSeq" id="WP_109742477.1">
    <property type="nucleotide sequence ID" value="NZ_QGGO01000007.1"/>
</dbReference>
<reference evidence="2 3" key="1">
    <citation type="submission" date="2018-05" db="EMBL/GenBank/DDBJ databases">
        <title>Genomic Encyclopedia of Archaeal and Bacterial Type Strains, Phase II (KMG-II): from individual species to whole genera.</title>
        <authorList>
            <person name="Goeker M."/>
        </authorList>
    </citation>
    <scope>NUCLEOTIDE SEQUENCE [LARGE SCALE GENOMIC DNA]</scope>
    <source>
        <strain evidence="2 3">DSM 22214</strain>
    </source>
</reference>
<keyword evidence="3" id="KW-1185">Reference proteome</keyword>
<dbReference type="AlphaFoldDB" id="A0A316ECQ2"/>
<feature type="chain" id="PRO_5016317969" description="Secreted protein (Por secretion system target)" evidence="1">
    <location>
        <begin position="23"/>
        <end position="130"/>
    </location>
</feature>
<evidence type="ECO:0008006" key="4">
    <source>
        <dbReference type="Google" id="ProtNLM"/>
    </source>
</evidence>
<gene>
    <name evidence="2" type="ORF">LV89_01716</name>
</gene>
<feature type="signal peptide" evidence="1">
    <location>
        <begin position="1"/>
        <end position="22"/>
    </location>
</feature>